<dbReference type="NCBIfam" id="TIGR04131">
    <property type="entry name" value="Bac_Flav_CTERM"/>
    <property type="match status" value="1"/>
</dbReference>
<dbReference type="KEGG" id="cao:Celal_0500"/>
<organism evidence="2 3">
    <name type="scientific">Cellulophaga algicola (strain DSM 14237 / IC166 / ACAM 630)</name>
    <dbReference type="NCBI Taxonomy" id="688270"/>
    <lineage>
        <taxon>Bacteria</taxon>
        <taxon>Pseudomonadati</taxon>
        <taxon>Bacteroidota</taxon>
        <taxon>Flavobacteriia</taxon>
        <taxon>Flavobacteriales</taxon>
        <taxon>Flavobacteriaceae</taxon>
        <taxon>Cellulophaga</taxon>
    </lineage>
</organism>
<dbReference type="eggNOG" id="COG3391">
    <property type="taxonomic scope" value="Bacteria"/>
</dbReference>
<feature type="signal peptide" evidence="1">
    <location>
        <begin position="1"/>
        <end position="16"/>
    </location>
</feature>
<dbReference type="InterPro" id="IPR026341">
    <property type="entry name" value="T9SS_type_B"/>
</dbReference>
<dbReference type="Gene3D" id="2.60.120.380">
    <property type="match status" value="1"/>
</dbReference>
<dbReference type="Pfam" id="PF13585">
    <property type="entry name" value="CHU_C"/>
    <property type="match status" value="1"/>
</dbReference>
<evidence type="ECO:0000313" key="2">
    <source>
        <dbReference type="EMBL" id="ADV47839.1"/>
    </source>
</evidence>
<gene>
    <name evidence="2" type="ordered locus">Celal_0500</name>
</gene>
<proteinExistence type="predicted"/>
<feature type="chain" id="PRO_5003212828" description="Ig-like domain-containing protein" evidence="1">
    <location>
        <begin position="17"/>
        <end position="595"/>
    </location>
</feature>
<dbReference type="OrthoDB" id="9765926at2"/>
<dbReference type="EMBL" id="CP002453">
    <property type="protein sequence ID" value="ADV47839.1"/>
    <property type="molecule type" value="Genomic_DNA"/>
</dbReference>
<reference evidence="2 3" key="1">
    <citation type="journal article" date="2010" name="Stand. Genomic Sci.">
        <title>Complete genome sequence of Cellulophaga algicola type strain (IC166).</title>
        <authorList>
            <person name="Abt B."/>
            <person name="Lu M."/>
            <person name="Misra M."/>
            <person name="Han C."/>
            <person name="Nolan M."/>
            <person name="Lucas S."/>
            <person name="Hammon N."/>
            <person name="Deshpande S."/>
            <person name="Cheng J.F."/>
            <person name="Tapia R."/>
            <person name="Goodwin L."/>
            <person name="Pitluck S."/>
            <person name="Liolios K."/>
            <person name="Pagani I."/>
            <person name="Ivanova N."/>
            <person name="Mavromatis K."/>
            <person name="Ovchinikova G."/>
            <person name="Pati A."/>
            <person name="Chen A."/>
            <person name="Palaniappan K."/>
            <person name="Land M."/>
            <person name="Hauser L."/>
            <person name="Chang Y.J."/>
            <person name="Jeffries C.D."/>
            <person name="Detter J.C."/>
            <person name="Brambilla E."/>
            <person name="Rohde M."/>
            <person name="Tindall B.J."/>
            <person name="Goker M."/>
            <person name="Woyke T."/>
            <person name="Bristow J."/>
            <person name="Eisen J.A."/>
            <person name="Markowitz V."/>
            <person name="Hugenholtz P."/>
            <person name="Kyrpides N.C."/>
            <person name="Klenk H.P."/>
            <person name="Lapidus A."/>
        </authorList>
    </citation>
    <scope>NUCLEOTIDE SEQUENCE [LARGE SCALE GENOMIC DNA]</scope>
    <source>
        <strain evidence="3">DSM 14237 / IC166 / ACAM 630</strain>
    </source>
</reference>
<dbReference type="AlphaFoldDB" id="E6XBK4"/>
<evidence type="ECO:0000313" key="3">
    <source>
        <dbReference type="Proteomes" id="UP000008634"/>
    </source>
</evidence>
<dbReference type="Proteomes" id="UP000008634">
    <property type="component" value="Chromosome"/>
</dbReference>
<keyword evidence="1" id="KW-0732">Signal</keyword>
<keyword evidence="3" id="KW-1185">Reference proteome</keyword>
<evidence type="ECO:0008006" key="4">
    <source>
        <dbReference type="Google" id="ProtNLM"/>
    </source>
</evidence>
<accession>E6XBK4</accession>
<dbReference type="STRING" id="688270.Celal_0500"/>
<evidence type="ECO:0000256" key="1">
    <source>
        <dbReference type="SAM" id="SignalP"/>
    </source>
</evidence>
<sequence>MRFILFLFLFSNFSVAQISPDCSTAIPICNNTPVNSGTDNYGVDDFNGNARSGCLERTTSGAIESNSAWYRFRTSATGQLGFNISTDIAEDWDFALYKTNDCAALGEPVRCNFLDNDDQNSFLGVGEDPTGATNNVQYEEWLSVVPGEEYYLLINNFSNINSGFSIQFSGDIFITNPYDALDCTIISNLLGPPIAACESDFIMLDAATSDALSYEWYRNDGSGYSQIIGEVNATLNVLNSSAYRVVVNRAAGNSISDVQVSFTPNPIANPIQDSYFCFDDLTFELNSLDNEVLGTQDPKAYLVTYHATFTEAVTGVNSLANSHIKAAGTETIYVRVSSFANPKCYDASQDFQLIVSEQIVQDFPETVYLCEAISSAIIGDDTPNANFTYAWSTGENTPTISVTDSGVYTLVITTTVGSLVCSASFNVALVISKSPKITGVRIDDLQADNSVVVSTELAGDYEYQLDDEPYQSSPQFNTVLPGMHTITVNDLEGCGIATETIVVVGFERFFTPNGDGINDIWSVSGLATLDTPILLIFDRYGKLLQQLNSSQTGWDGFYNGIQMPASDYWFQLSFLETDGSRVTAKYINNHFSLKR</sequence>
<protein>
    <recommendedName>
        <fullName evidence="4">Ig-like domain-containing protein</fullName>
    </recommendedName>
</protein>
<dbReference type="RefSeq" id="WP_013549334.1">
    <property type="nucleotide sequence ID" value="NC_014934.1"/>
</dbReference>
<name>E6XBK4_CELAD</name>
<dbReference type="HOGENOM" id="CLU_011210_1_0_10"/>